<gene>
    <name evidence="1" type="ORF">EYF88_14665</name>
</gene>
<comment type="caution">
    <text evidence="1">The sequence shown here is derived from an EMBL/GenBank/DDBJ whole genome shotgun (WGS) entry which is preliminary data.</text>
</comment>
<dbReference type="EMBL" id="SIRL01000012">
    <property type="protein sequence ID" value="TBN47883.1"/>
    <property type="molecule type" value="Genomic_DNA"/>
</dbReference>
<reference evidence="1 2" key="1">
    <citation type="submission" date="2019-02" db="EMBL/GenBank/DDBJ databases">
        <authorList>
            <person name="Zhang G."/>
        </authorList>
    </citation>
    <scope>NUCLEOTIDE SEQUENCE [LARGE SCALE GENOMIC DNA]</scope>
    <source>
        <strain evidence="1 2">CMB17</strain>
    </source>
</reference>
<evidence type="ECO:0000313" key="1">
    <source>
        <dbReference type="EMBL" id="TBN47883.1"/>
    </source>
</evidence>
<proteinExistence type="predicted"/>
<sequence>MRHEAFAMERQGNPAVTSFQNIIRGRTRMAQNPSMPQAGDVSAAVDETTGTLRENARQLAEQAASKANDTLEAGRDYAERAYEVGRQKVEEAAFYTELGFEEVIFLVRRHPVTALGIAVGIGFLLGSVTSRR</sequence>
<protein>
    <submittedName>
        <fullName evidence="1">DUF883 family protein</fullName>
    </submittedName>
</protein>
<organism evidence="1 2">
    <name type="scientific">Paracoccus sediminis</name>
    <dbReference type="NCBI Taxonomy" id="1214787"/>
    <lineage>
        <taxon>Bacteria</taxon>
        <taxon>Pseudomonadati</taxon>
        <taxon>Pseudomonadota</taxon>
        <taxon>Alphaproteobacteria</taxon>
        <taxon>Rhodobacterales</taxon>
        <taxon>Paracoccaceae</taxon>
        <taxon>Paracoccus</taxon>
    </lineage>
</organism>
<keyword evidence="2" id="KW-1185">Reference proteome</keyword>
<name>A0ABY1YHJ5_9RHOB</name>
<evidence type="ECO:0000313" key="2">
    <source>
        <dbReference type="Proteomes" id="UP000292859"/>
    </source>
</evidence>
<dbReference type="Proteomes" id="UP000292859">
    <property type="component" value="Unassembled WGS sequence"/>
</dbReference>
<accession>A0ABY1YHJ5</accession>